<evidence type="ECO:0000313" key="4">
    <source>
        <dbReference type="Proteomes" id="UP000234237"/>
    </source>
</evidence>
<reference evidence="2" key="1">
    <citation type="submission" date="2016-11" db="EMBL/GenBank/DDBJ databases">
        <title>Complete genome sequence of Virgibacillus dokdonensis 21D, a halophilic bacterium isolated from the deep hypersaline anoxic basin Discovery in the Mediterranean Sea.</title>
        <authorList>
            <person name="Zeaiter Z."/>
            <person name="Booth J.M."/>
            <person name="Prosdocimi E.M."/>
            <person name="Mapelli F."/>
            <person name="Fusi M."/>
            <person name="Daffonchio D."/>
            <person name="Borin S."/>
            <person name="Crotti E."/>
        </authorList>
    </citation>
    <scope>NUCLEOTIDE SEQUENCE</scope>
    <source>
        <strain evidence="2">21D</strain>
    </source>
</reference>
<dbReference type="AlphaFoldDB" id="A0A2K9J4W9"/>
<dbReference type="EMBL" id="JAZHPM010000020">
    <property type="protein sequence ID" value="MEF2292748.1"/>
    <property type="molecule type" value="Genomic_DNA"/>
</dbReference>
<dbReference type="RefSeq" id="WP_101933808.1">
    <property type="nucleotide sequence ID" value="NZ_CP018622.1"/>
</dbReference>
<dbReference type="Proteomes" id="UP001356080">
    <property type="component" value="Unassembled WGS sequence"/>
</dbReference>
<evidence type="ECO:0000313" key="3">
    <source>
        <dbReference type="EMBL" id="MEF2292748.1"/>
    </source>
</evidence>
<dbReference type="EMBL" id="CP018622">
    <property type="protein sequence ID" value="AUJ26083.1"/>
    <property type="molecule type" value="Genomic_DNA"/>
</dbReference>
<feature type="transmembrane region" description="Helical" evidence="1">
    <location>
        <begin position="7"/>
        <end position="32"/>
    </location>
</feature>
<reference evidence="3 5" key="3">
    <citation type="submission" date="2024-01" db="EMBL/GenBank/DDBJ databases">
        <title>Survival strategy associated with biotechnological potential of Virgibacillus dokdonensis T4.6 isolated from salt-fermented shrimp paste.</title>
        <authorList>
            <person name="Doan T.V."/>
            <person name="Quach N.T."/>
            <person name="Phi Q.-T."/>
        </authorList>
    </citation>
    <scope>NUCLEOTIDE SEQUENCE [LARGE SCALE GENOMIC DNA]</scope>
    <source>
        <strain evidence="3 5">T4.6</strain>
    </source>
</reference>
<dbReference type="Proteomes" id="UP000234237">
    <property type="component" value="Chromosome"/>
</dbReference>
<keyword evidence="1" id="KW-0812">Transmembrane</keyword>
<evidence type="ECO:0000256" key="1">
    <source>
        <dbReference type="SAM" id="Phobius"/>
    </source>
</evidence>
<reference evidence="4" key="2">
    <citation type="submission" date="2016-11" db="EMBL/GenBank/DDBJ databases">
        <title>Complete genome sequence of Virgibacillus pantothenticus 21D, a halophilic bacterium isolated from the deep hypersaline anoxic basin Discovery in the Mediterranean Sea.</title>
        <authorList>
            <person name="Zeaiter Z."/>
            <person name="Booth J.M."/>
            <person name="Prosdocimi E.M."/>
            <person name="Mapelli F."/>
            <person name="Fusi M."/>
            <person name="Daffonchio D."/>
            <person name="Borin S."/>
            <person name="Crotti E."/>
        </authorList>
    </citation>
    <scope>NUCLEOTIDE SEQUENCE [LARGE SCALE GENOMIC DNA]</scope>
    <source>
        <strain evidence="4">21D</strain>
    </source>
</reference>
<evidence type="ECO:0000313" key="2">
    <source>
        <dbReference type="EMBL" id="AUJ26083.1"/>
    </source>
</evidence>
<name>A0A2K9J4W9_9BACI</name>
<proteinExistence type="predicted"/>
<accession>A0A2K9J4W9</accession>
<gene>
    <name evidence="2" type="ORF">A21D_03041</name>
    <name evidence="3" type="ORF">V2W34_12135</name>
</gene>
<feature type="transmembrane region" description="Helical" evidence="1">
    <location>
        <begin position="52"/>
        <end position="73"/>
    </location>
</feature>
<keyword evidence="1" id="KW-0472">Membrane</keyword>
<organism evidence="2 4">
    <name type="scientific">Virgibacillus dokdonensis</name>
    <dbReference type="NCBI Taxonomy" id="302167"/>
    <lineage>
        <taxon>Bacteria</taxon>
        <taxon>Bacillati</taxon>
        <taxon>Bacillota</taxon>
        <taxon>Bacilli</taxon>
        <taxon>Bacillales</taxon>
        <taxon>Bacillaceae</taxon>
        <taxon>Virgibacillus</taxon>
    </lineage>
</organism>
<protein>
    <submittedName>
        <fullName evidence="2">Uncharacterized protein</fullName>
    </submittedName>
</protein>
<keyword evidence="1" id="KW-1133">Transmembrane helix</keyword>
<keyword evidence="5" id="KW-1185">Reference proteome</keyword>
<dbReference type="STRING" id="302167.GCA_900166595_01927"/>
<dbReference type="KEGG" id="vpn:A21D_03041"/>
<sequence>MIFFYRFFAALALLVFSVLYIGLIVSVIIGISGSVLRTIGLTQIEIIFPPDISLPAYLSIPIMFVFTTILLIISKYVKQIIRFLLLPFQSS</sequence>
<evidence type="ECO:0000313" key="5">
    <source>
        <dbReference type="Proteomes" id="UP001356080"/>
    </source>
</evidence>